<protein>
    <submittedName>
        <fullName evidence="1">Uncharacterized protein</fullName>
    </submittedName>
</protein>
<dbReference type="STRING" id="1409788.NC99_28650"/>
<dbReference type="Proteomes" id="UP000036958">
    <property type="component" value="Unassembled WGS sequence"/>
</dbReference>
<name>A0A0L8V7I7_9BACT</name>
<comment type="caution">
    <text evidence="1">The sequence shown here is derived from an EMBL/GenBank/DDBJ whole genome shotgun (WGS) entry which is preliminary data.</text>
</comment>
<keyword evidence="2" id="KW-1185">Reference proteome</keyword>
<evidence type="ECO:0000313" key="1">
    <source>
        <dbReference type="EMBL" id="KOH44318.1"/>
    </source>
</evidence>
<evidence type="ECO:0000313" key="2">
    <source>
        <dbReference type="Proteomes" id="UP000036958"/>
    </source>
</evidence>
<accession>A0A0L8V7I7</accession>
<proteinExistence type="predicted"/>
<sequence length="54" mass="6414">MTDKGNQKISRRIDHREINSEPLENEKENILITLKPVKKHRVILSLPNQTIFYD</sequence>
<dbReference type="AlphaFoldDB" id="A0A0L8V7I7"/>
<dbReference type="EMBL" id="LGIA01000165">
    <property type="protein sequence ID" value="KOH44318.1"/>
    <property type="molecule type" value="Genomic_DNA"/>
</dbReference>
<gene>
    <name evidence="1" type="ORF">NC99_28650</name>
</gene>
<organism evidence="1 2">
    <name type="scientific">Sunxiuqinia dokdonensis</name>
    <dbReference type="NCBI Taxonomy" id="1409788"/>
    <lineage>
        <taxon>Bacteria</taxon>
        <taxon>Pseudomonadati</taxon>
        <taxon>Bacteroidota</taxon>
        <taxon>Bacteroidia</taxon>
        <taxon>Marinilabiliales</taxon>
        <taxon>Prolixibacteraceae</taxon>
        <taxon>Sunxiuqinia</taxon>
    </lineage>
</organism>
<reference evidence="2" key="1">
    <citation type="submission" date="2015-07" db="EMBL/GenBank/DDBJ databases">
        <title>Genome sequencing of Sunxiuqinia dokdonensis strain SK.</title>
        <authorList>
            <person name="Ahn S."/>
            <person name="Kim B.-C."/>
        </authorList>
    </citation>
    <scope>NUCLEOTIDE SEQUENCE [LARGE SCALE GENOMIC DNA]</scope>
    <source>
        <strain evidence="2">SK</strain>
    </source>
</reference>